<gene>
    <name evidence="2" type="ORF">BE08_14925</name>
</gene>
<accession>A0A150PRZ4</accession>
<name>A0A150PRZ4_SORCE</name>
<evidence type="ECO:0000313" key="2">
    <source>
        <dbReference type="EMBL" id="KYF58464.1"/>
    </source>
</evidence>
<dbReference type="EMBL" id="JELY01000699">
    <property type="protein sequence ID" value="KYF58464.1"/>
    <property type="molecule type" value="Genomic_DNA"/>
</dbReference>
<reference evidence="2 3" key="1">
    <citation type="submission" date="2014-02" db="EMBL/GenBank/DDBJ databases">
        <title>The small core and large imbalanced accessory genome model reveals a collaborative survival strategy of Sorangium cellulosum strains in nature.</title>
        <authorList>
            <person name="Han K."/>
            <person name="Peng R."/>
            <person name="Blom J."/>
            <person name="Li Y.-Z."/>
        </authorList>
    </citation>
    <scope>NUCLEOTIDE SEQUENCE [LARGE SCALE GENOMIC DNA]</scope>
    <source>
        <strain evidence="2 3">So0157-25</strain>
    </source>
</reference>
<evidence type="ECO:0000256" key="1">
    <source>
        <dbReference type="SAM" id="MobiDB-lite"/>
    </source>
</evidence>
<proteinExistence type="predicted"/>
<organism evidence="2 3">
    <name type="scientific">Sorangium cellulosum</name>
    <name type="common">Polyangium cellulosum</name>
    <dbReference type="NCBI Taxonomy" id="56"/>
    <lineage>
        <taxon>Bacteria</taxon>
        <taxon>Pseudomonadati</taxon>
        <taxon>Myxococcota</taxon>
        <taxon>Polyangia</taxon>
        <taxon>Polyangiales</taxon>
        <taxon>Polyangiaceae</taxon>
        <taxon>Sorangium</taxon>
    </lineage>
</organism>
<feature type="compositionally biased region" description="Basic and acidic residues" evidence="1">
    <location>
        <begin position="1"/>
        <end position="16"/>
    </location>
</feature>
<evidence type="ECO:0000313" key="3">
    <source>
        <dbReference type="Proteomes" id="UP000075420"/>
    </source>
</evidence>
<dbReference type="AlphaFoldDB" id="A0A150PRZ4"/>
<feature type="non-terminal residue" evidence="2">
    <location>
        <position position="1"/>
    </location>
</feature>
<feature type="region of interest" description="Disordered" evidence="1">
    <location>
        <begin position="1"/>
        <end position="23"/>
    </location>
</feature>
<dbReference type="Proteomes" id="UP000075420">
    <property type="component" value="Unassembled WGS sequence"/>
</dbReference>
<sequence length="145" mass="15425">RGYPGEERGYQGEERGYPGGERGINEHALCEQLAASTSISAEDIPHGVQIVMIPSPGASAASLDTLARQLDAYLGAISLAGDQPPNGAAARCSLFDMARTGARGRVIEAADGLRVLFTSPDPEDVPLLREQAREFVESAREGQFR</sequence>
<comment type="caution">
    <text evidence="2">The sequence shown here is derived from an EMBL/GenBank/DDBJ whole genome shotgun (WGS) entry which is preliminary data.</text>
</comment>
<protein>
    <submittedName>
        <fullName evidence="2">Uncharacterized protein</fullName>
    </submittedName>
</protein>